<feature type="region of interest" description="Disordered" evidence="1">
    <location>
        <begin position="532"/>
        <end position="567"/>
    </location>
</feature>
<keyword evidence="3" id="KW-1185">Reference proteome</keyword>
<evidence type="ECO:0000256" key="1">
    <source>
        <dbReference type="SAM" id="MobiDB-lite"/>
    </source>
</evidence>
<dbReference type="NCBIfam" id="TIGR02547">
    <property type="entry name" value="casA_cse1"/>
    <property type="match status" value="1"/>
</dbReference>
<accession>A0A3M8SZF6</accession>
<feature type="region of interest" description="Disordered" evidence="1">
    <location>
        <begin position="603"/>
        <end position="623"/>
    </location>
</feature>
<proteinExistence type="predicted"/>
<dbReference type="InterPro" id="IPR013381">
    <property type="entry name" value="CRISPR-assoc_prot_Cse1"/>
</dbReference>
<feature type="region of interest" description="Disordered" evidence="1">
    <location>
        <begin position="1"/>
        <end position="36"/>
    </location>
</feature>
<evidence type="ECO:0000313" key="3">
    <source>
        <dbReference type="Proteomes" id="UP000275401"/>
    </source>
</evidence>
<organism evidence="2 3">
    <name type="scientific">Streptomyces botrytidirepellens</name>
    <dbReference type="NCBI Taxonomy" id="2486417"/>
    <lineage>
        <taxon>Bacteria</taxon>
        <taxon>Bacillati</taxon>
        <taxon>Actinomycetota</taxon>
        <taxon>Actinomycetes</taxon>
        <taxon>Kitasatosporales</taxon>
        <taxon>Streptomycetaceae</taxon>
        <taxon>Streptomyces</taxon>
    </lineage>
</organism>
<comment type="caution">
    <text evidence="2">The sequence shown here is derived from an EMBL/GenBank/DDBJ whole genome shotgun (WGS) entry which is preliminary data.</text>
</comment>
<name>A0A3M8SZF6_9ACTN</name>
<feature type="compositionally biased region" description="Pro residues" evidence="1">
    <location>
        <begin position="1"/>
        <end position="11"/>
    </location>
</feature>
<dbReference type="EMBL" id="RIBZ01000829">
    <property type="protein sequence ID" value="RNF86757.1"/>
    <property type="molecule type" value="Genomic_DNA"/>
</dbReference>
<reference evidence="2 3" key="1">
    <citation type="submission" date="2018-11" db="EMBL/GenBank/DDBJ databases">
        <title>The Potential of Streptomyces as Biocontrol Agents against the Tomato grey mould, Botrytis cinerea (Gray mold) Frontiers in Microbiology.</title>
        <authorList>
            <person name="Li D."/>
        </authorList>
    </citation>
    <scope>NUCLEOTIDE SEQUENCE [LARGE SCALE GENOMIC DNA]</scope>
    <source>
        <strain evidence="2 3">NEAU-LD23</strain>
    </source>
</reference>
<protein>
    <submittedName>
        <fullName evidence="2">Type I-E CRISPR-associated protein Cse1/CasA</fullName>
    </submittedName>
</protein>
<dbReference type="Pfam" id="PF09481">
    <property type="entry name" value="CRISPR_Cse1"/>
    <property type="match status" value="1"/>
</dbReference>
<dbReference type="Proteomes" id="UP000275401">
    <property type="component" value="Unassembled WGS sequence"/>
</dbReference>
<gene>
    <name evidence="2" type="primary">casA</name>
    <name evidence="2" type="ORF">EEJ42_42890</name>
</gene>
<dbReference type="AlphaFoldDB" id="A0A3M8SZF6"/>
<evidence type="ECO:0000313" key="2">
    <source>
        <dbReference type="EMBL" id="RNF86757.1"/>
    </source>
</evidence>
<sequence length="623" mass="67378">MASRSPSPPPTWRAFPDRTPTDPGPQTDPHEAPAGPLAVVRQPSSYRETLMPVPSFPLTTSGWIPVWDQDTRTARDVGLTEALTRAHRLAMFTGNSDQLPLLRVLAAAFDAACGPRDTAEWDAAWRADALDADRITAYLDQWADRLDLLHPEHPAFQCGALTNANRGLEALHPGSLGGAAGRWFNHALSAGDLPPCAAGEAARRLLYLITYDVAGIKGAAPGDPAERGSKIYGSKVGPMADATHVHLQLPGARLKDLLLLNLPPQPRTPGDAPVWERQTPPAPVRTREVTGRLDLLTWPNRRIRLFATDQGMVNALAVHDGDRTSAPSWDVARRLDPMTAWRVRDKGDIPMTILSAESWPQPWRGVLLLDQDAEYPHTSQAVQHAVAAAQRGVLAPATPINAVTSVTVHSNRHQAVLSDIPVVTMPLGTAAQLARDETRSVLAKMAGYAGAIERNLRAHAKAVSGRSAEQVNSRMVLSDLDHEWAEAVALTGHDLDAGRAAWRKAVRAAADHKIDTFPMSVMDRAKLRSVYEDPPTEQAMVKKTASRATSAGPGGPTKRRRGRPTTKHEAFAGSYSLSEIAALPQCVVTYKTLASRVAQGWGVEEAATTPGRRRRPSSIESQD</sequence>